<proteinExistence type="predicted"/>
<accession>A0A1W0WBC3</accession>
<dbReference type="GO" id="GO:0032263">
    <property type="term" value="P:GMP salvage"/>
    <property type="evidence" value="ECO:0007669"/>
    <property type="project" value="TreeGrafter"/>
</dbReference>
<dbReference type="Gene3D" id="3.40.50.2020">
    <property type="match status" value="1"/>
</dbReference>
<dbReference type="GO" id="GO:0000287">
    <property type="term" value="F:magnesium ion binding"/>
    <property type="evidence" value="ECO:0007669"/>
    <property type="project" value="TreeGrafter"/>
</dbReference>
<feature type="domain" description="Phosphoribosyltransferase" evidence="1">
    <location>
        <begin position="52"/>
        <end position="242"/>
    </location>
</feature>
<dbReference type="Pfam" id="PF00156">
    <property type="entry name" value="Pribosyltran"/>
    <property type="match status" value="1"/>
</dbReference>
<keyword evidence="2" id="KW-0808">Transferase</keyword>
<dbReference type="EMBL" id="MTYJ01000144">
    <property type="protein sequence ID" value="OQV12467.1"/>
    <property type="molecule type" value="Genomic_DNA"/>
</dbReference>
<protein>
    <submittedName>
        <fullName evidence="2">Hypoxanthine-guanine phosphoribosyltransferase</fullName>
    </submittedName>
</protein>
<dbReference type="GO" id="GO:0046100">
    <property type="term" value="P:hypoxanthine metabolic process"/>
    <property type="evidence" value="ECO:0007669"/>
    <property type="project" value="TreeGrafter"/>
</dbReference>
<dbReference type="InterPro" id="IPR029057">
    <property type="entry name" value="PRTase-like"/>
</dbReference>
<gene>
    <name evidence="2" type="ORF">BV898_13267</name>
</gene>
<dbReference type="OrthoDB" id="9449045at2759"/>
<keyword evidence="2" id="KW-0328">Glycosyltransferase</keyword>
<dbReference type="InterPro" id="IPR000836">
    <property type="entry name" value="PRTase_dom"/>
</dbReference>
<comment type="caution">
    <text evidence="2">The sequence shown here is derived from an EMBL/GenBank/DDBJ whole genome shotgun (WGS) entry which is preliminary data.</text>
</comment>
<dbReference type="GO" id="GO:0004422">
    <property type="term" value="F:hypoxanthine phosphoribosyltransferase activity"/>
    <property type="evidence" value="ECO:0007669"/>
    <property type="project" value="TreeGrafter"/>
</dbReference>
<dbReference type="InterPro" id="IPR050408">
    <property type="entry name" value="HGPRT"/>
</dbReference>
<organism evidence="2 3">
    <name type="scientific">Hypsibius exemplaris</name>
    <name type="common">Freshwater tardigrade</name>
    <dbReference type="NCBI Taxonomy" id="2072580"/>
    <lineage>
        <taxon>Eukaryota</taxon>
        <taxon>Metazoa</taxon>
        <taxon>Ecdysozoa</taxon>
        <taxon>Tardigrada</taxon>
        <taxon>Eutardigrada</taxon>
        <taxon>Parachela</taxon>
        <taxon>Hypsibioidea</taxon>
        <taxon>Hypsibiidae</taxon>
        <taxon>Hypsibius</taxon>
    </lineage>
</organism>
<dbReference type="SUPFAM" id="SSF53271">
    <property type="entry name" value="PRTase-like"/>
    <property type="match status" value="1"/>
</dbReference>
<dbReference type="GO" id="GO:0006178">
    <property type="term" value="P:guanine salvage"/>
    <property type="evidence" value="ECO:0007669"/>
    <property type="project" value="TreeGrafter"/>
</dbReference>
<dbReference type="PANTHER" id="PTHR43340:SF1">
    <property type="entry name" value="HYPOXANTHINE PHOSPHORIBOSYLTRANSFERASE"/>
    <property type="match status" value="1"/>
</dbReference>
<name>A0A1W0WBC3_HYPEX</name>
<keyword evidence="3" id="KW-1185">Reference proteome</keyword>
<evidence type="ECO:0000313" key="2">
    <source>
        <dbReference type="EMBL" id="OQV12467.1"/>
    </source>
</evidence>
<reference evidence="3" key="1">
    <citation type="submission" date="2017-01" db="EMBL/GenBank/DDBJ databases">
        <title>Comparative genomics of anhydrobiosis in the tardigrade Hypsibius dujardini.</title>
        <authorList>
            <person name="Yoshida Y."/>
            <person name="Koutsovoulos G."/>
            <person name="Laetsch D."/>
            <person name="Stevens L."/>
            <person name="Kumar S."/>
            <person name="Horikawa D."/>
            <person name="Ishino K."/>
            <person name="Komine S."/>
            <person name="Tomita M."/>
            <person name="Blaxter M."/>
            <person name="Arakawa K."/>
        </authorList>
    </citation>
    <scope>NUCLEOTIDE SEQUENCE [LARGE SCALE GENOMIC DNA]</scope>
    <source>
        <strain evidence="3">Z151</strain>
    </source>
</reference>
<evidence type="ECO:0000313" key="3">
    <source>
        <dbReference type="Proteomes" id="UP000192578"/>
    </source>
</evidence>
<dbReference type="GO" id="GO:0005829">
    <property type="term" value="C:cytosol"/>
    <property type="evidence" value="ECO:0007669"/>
    <property type="project" value="TreeGrafter"/>
</dbReference>
<dbReference type="PANTHER" id="PTHR43340">
    <property type="entry name" value="HYPOXANTHINE-GUANINE PHOSPHORIBOSYLTRANSFERASE"/>
    <property type="match status" value="1"/>
</dbReference>
<sequence>MGDPTDLKSVKSSAIVIPDDFRPYPPGSFCLPSFYAKDVESVLIPEGLLRDRIKALAREIHAKYASTDEEPAPLVLVCVLKSSFKFFCALQLELELLNTEQSQLIAPPVSGAPYHNNGGQGNGTAIPSAGARLLPLLCEFIRVKSYVNTNSATENEVKIQGLADPVEAFAQKDVLIVEDIIDSGRTMQALLRNLQQYNMKSVRVVSMLWKRLIQGNSVSSFRPHFHGFEIPDRFVIGFGMDYNERYRDLNHLCIINAAGIARYATNQPS</sequence>
<dbReference type="GO" id="GO:0032264">
    <property type="term" value="P:IMP salvage"/>
    <property type="evidence" value="ECO:0007669"/>
    <property type="project" value="TreeGrafter"/>
</dbReference>
<dbReference type="CDD" id="cd06223">
    <property type="entry name" value="PRTases_typeI"/>
    <property type="match status" value="1"/>
</dbReference>
<dbReference type="Proteomes" id="UP000192578">
    <property type="component" value="Unassembled WGS sequence"/>
</dbReference>
<evidence type="ECO:0000259" key="1">
    <source>
        <dbReference type="Pfam" id="PF00156"/>
    </source>
</evidence>
<dbReference type="AlphaFoldDB" id="A0A1W0WBC3"/>